<dbReference type="InterPro" id="IPR043502">
    <property type="entry name" value="DNA/RNA_pol_sf"/>
</dbReference>
<comment type="caution">
    <text evidence="2">The sequence shown here is derived from an EMBL/GenBank/DDBJ whole genome shotgun (WGS) entry which is preliminary data.</text>
</comment>
<sequence length="502" mass="56303">MDDEFSALQRNGTWDLVPYTGQPLVGCKWIFRIKRKPDGSVDRYKARLVAKGYSQEAGRDYFETFSPVMKPVTVRIVLSLALNHGWSIRQLDINNAFLNGTLQEVVYLNQPPGYVDTKHPTHICRLRKALYGLKQAPRAWYVELSTFLVQFGFQKSKADPSLFIYTVNGITMIFLVYVDDIVLTGNNDSYLTKFVNLLASRFSLKDLGPLHHFLGIEVVSTPSGMFLSQAQYISDILDKFHMNGSKPVSTPMASTEHLPPANASHAVDISDYRRLLGLLQYLSLTRPDISFAVNRLSQYLHGPLDAHWLAAKRVLRYLQGTICHGLFLRPGSSLSLTAFTDADWGGKSTSGRSTTAYIIYLGSNIISWKSALQKSVSRSSTEAEYRAIANATAEVLWIQNILTELQVTCSTPPKLFTDNLSATYVCRNPVFHSRMKHLSLDYFFVRDLVADGSLMVSHVSSKNQRADMLTKPLGRALFLHFRSKIGVSNGSSILRGRVKDNI</sequence>
<dbReference type="PANTHER" id="PTHR11439">
    <property type="entry name" value="GAG-POL-RELATED RETROTRANSPOSON"/>
    <property type="match status" value="1"/>
</dbReference>
<organism evidence="2 3">
    <name type="scientific">Cuscuta epithymum</name>
    <dbReference type="NCBI Taxonomy" id="186058"/>
    <lineage>
        <taxon>Eukaryota</taxon>
        <taxon>Viridiplantae</taxon>
        <taxon>Streptophyta</taxon>
        <taxon>Embryophyta</taxon>
        <taxon>Tracheophyta</taxon>
        <taxon>Spermatophyta</taxon>
        <taxon>Magnoliopsida</taxon>
        <taxon>eudicotyledons</taxon>
        <taxon>Gunneridae</taxon>
        <taxon>Pentapetalae</taxon>
        <taxon>asterids</taxon>
        <taxon>lamiids</taxon>
        <taxon>Solanales</taxon>
        <taxon>Convolvulaceae</taxon>
        <taxon>Cuscuteae</taxon>
        <taxon>Cuscuta</taxon>
        <taxon>Cuscuta subgen. Cuscuta</taxon>
    </lineage>
</organism>
<dbReference type="Pfam" id="PF07727">
    <property type="entry name" value="RVT_2"/>
    <property type="match status" value="1"/>
</dbReference>
<dbReference type="PANTHER" id="PTHR11439:SF450">
    <property type="entry name" value="REVERSE TRANSCRIPTASE TY1_COPIA-TYPE DOMAIN-CONTAINING PROTEIN"/>
    <property type="match status" value="1"/>
</dbReference>
<keyword evidence="3" id="KW-1185">Reference proteome</keyword>
<dbReference type="SUPFAM" id="SSF56672">
    <property type="entry name" value="DNA/RNA polymerases"/>
    <property type="match status" value="1"/>
</dbReference>
<name>A0AAV0CZ79_9ASTE</name>
<protein>
    <recommendedName>
        <fullName evidence="1">Reverse transcriptase Ty1/copia-type domain-containing protein</fullName>
    </recommendedName>
</protein>
<evidence type="ECO:0000313" key="3">
    <source>
        <dbReference type="Proteomes" id="UP001152523"/>
    </source>
</evidence>
<dbReference type="Proteomes" id="UP001152523">
    <property type="component" value="Unassembled WGS sequence"/>
</dbReference>
<evidence type="ECO:0000259" key="1">
    <source>
        <dbReference type="Pfam" id="PF07727"/>
    </source>
</evidence>
<dbReference type="CDD" id="cd09272">
    <property type="entry name" value="RNase_HI_RT_Ty1"/>
    <property type="match status" value="1"/>
</dbReference>
<reference evidence="2" key="1">
    <citation type="submission" date="2022-07" db="EMBL/GenBank/DDBJ databases">
        <authorList>
            <person name="Macas J."/>
            <person name="Novak P."/>
            <person name="Neumann P."/>
        </authorList>
    </citation>
    <scope>NUCLEOTIDE SEQUENCE</scope>
</reference>
<feature type="domain" description="Reverse transcriptase Ty1/copia-type" evidence="1">
    <location>
        <begin position="12"/>
        <end position="253"/>
    </location>
</feature>
<evidence type="ECO:0000313" key="2">
    <source>
        <dbReference type="EMBL" id="CAH9088920.1"/>
    </source>
</evidence>
<dbReference type="AlphaFoldDB" id="A0AAV0CZ79"/>
<dbReference type="EMBL" id="CAMAPF010000060">
    <property type="protein sequence ID" value="CAH9088920.1"/>
    <property type="molecule type" value="Genomic_DNA"/>
</dbReference>
<accession>A0AAV0CZ79</accession>
<proteinExistence type="predicted"/>
<dbReference type="InterPro" id="IPR013103">
    <property type="entry name" value="RVT_2"/>
</dbReference>
<gene>
    <name evidence="2" type="ORF">CEPIT_LOCUS10672</name>
</gene>